<sequence>MSIVSKELRYGIIGSGMMGREHIRNLLAIDNCEVVAISDTHVPSRAKAVELINGVTQFSDYREMLSAQELDVIVIATPNHTHLNVLNDVLETGLHVLVEKPLCTTVKDCQLAIEREKQTHRDGRVVWVGLEYRYMAPTARLLNEVGSGTCGNVQMVAIREHRFPFLEKIDNWNRFNSNTGGTLVEKCCHFFDVMGLFAQSQAVSVYASGNQDVNHLDEIYDGKRSDILDNAFVIVEYQNGVRGMLDLSMFAEGSKNEQEISVVGSSAKLEALITESKVRVGLRANGAAGVEEFFVEQPLGVVAGFHAGASYLEHLAMQCAIRNGTKSDVTLLDGLNSVAIGQAAHLSIAQRRVVQISEVIS</sequence>
<evidence type="ECO:0000259" key="1">
    <source>
        <dbReference type="Pfam" id="PF01408"/>
    </source>
</evidence>
<evidence type="ECO:0000259" key="2">
    <source>
        <dbReference type="Pfam" id="PF02894"/>
    </source>
</evidence>
<gene>
    <name evidence="3" type="ORF">UFOPK1826_00613</name>
</gene>
<feature type="domain" description="Gfo/Idh/MocA-like oxidoreductase N-terminal" evidence="1">
    <location>
        <begin position="8"/>
        <end position="121"/>
    </location>
</feature>
<organism evidence="3">
    <name type="scientific">freshwater metagenome</name>
    <dbReference type="NCBI Taxonomy" id="449393"/>
    <lineage>
        <taxon>unclassified sequences</taxon>
        <taxon>metagenomes</taxon>
        <taxon>ecological metagenomes</taxon>
    </lineage>
</organism>
<dbReference type="GO" id="GO:0000166">
    <property type="term" value="F:nucleotide binding"/>
    <property type="evidence" value="ECO:0007669"/>
    <property type="project" value="InterPro"/>
</dbReference>
<accession>A0A6J6GG09</accession>
<dbReference type="InterPro" id="IPR000683">
    <property type="entry name" value="Gfo/Idh/MocA-like_OxRdtase_N"/>
</dbReference>
<dbReference type="InterPro" id="IPR004104">
    <property type="entry name" value="Gfo/Idh/MocA-like_OxRdtase_C"/>
</dbReference>
<dbReference type="Pfam" id="PF02894">
    <property type="entry name" value="GFO_IDH_MocA_C"/>
    <property type="match status" value="1"/>
</dbReference>
<dbReference type="Gene3D" id="3.40.50.720">
    <property type="entry name" value="NAD(P)-binding Rossmann-like Domain"/>
    <property type="match status" value="1"/>
</dbReference>
<dbReference type="Pfam" id="PF01408">
    <property type="entry name" value="GFO_IDH_MocA"/>
    <property type="match status" value="1"/>
</dbReference>
<dbReference type="InterPro" id="IPR050424">
    <property type="entry name" value="Gfo-Idh-MocA_inositol_DH"/>
</dbReference>
<name>A0A6J6GG09_9ZZZZ</name>
<protein>
    <submittedName>
        <fullName evidence="3">Unannotated protein</fullName>
    </submittedName>
</protein>
<feature type="domain" description="Gfo/Idh/MocA-like oxidoreductase C-terminal" evidence="2">
    <location>
        <begin position="146"/>
        <end position="356"/>
    </location>
</feature>
<dbReference type="EMBL" id="CAEZUN010000059">
    <property type="protein sequence ID" value="CAB4600272.1"/>
    <property type="molecule type" value="Genomic_DNA"/>
</dbReference>
<dbReference type="SUPFAM" id="SSF55347">
    <property type="entry name" value="Glyceraldehyde-3-phosphate dehydrogenase-like, C-terminal domain"/>
    <property type="match status" value="1"/>
</dbReference>
<proteinExistence type="predicted"/>
<dbReference type="Gene3D" id="3.30.360.10">
    <property type="entry name" value="Dihydrodipicolinate Reductase, domain 2"/>
    <property type="match status" value="1"/>
</dbReference>
<dbReference type="PANTHER" id="PTHR43593:SF1">
    <property type="entry name" value="INOSITOL 2-DEHYDROGENASE"/>
    <property type="match status" value="1"/>
</dbReference>
<reference evidence="3" key="1">
    <citation type="submission" date="2020-05" db="EMBL/GenBank/DDBJ databases">
        <authorList>
            <person name="Chiriac C."/>
            <person name="Salcher M."/>
            <person name="Ghai R."/>
            <person name="Kavagutti S V."/>
        </authorList>
    </citation>
    <scope>NUCLEOTIDE SEQUENCE</scope>
</reference>
<dbReference type="SUPFAM" id="SSF51735">
    <property type="entry name" value="NAD(P)-binding Rossmann-fold domains"/>
    <property type="match status" value="1"/>
</dbReference>
<dbReference type="InterPro" id="IPR036291">
    <property type="entry name" value="NAD(P)-bd_dom_sf"/>
</dbReference>
<evidence type="ECO:0000313" key="3">
    <source>
        <dbReference type="EMBL" id="CAB4600272.1"/>
    </source>
</evidence>
<dbReference type="PANTHER" id="PTHR43593">
    <property type="match status" value="1"/>
</dbReference>
<dbReference type="AlphaFoldDB" id="A0A6J6GG09"/>